<dbReference type="AlphaFoldDB" id="A0A4Y2KVE6"/>
<gene>
    <name evidence="1" type="ORF">AVEN_266519_1</name>
</gene>
<comment type="caution">
    <text evidence="1">The sequence shown here is derived from an EMBL/GenBank/DDBJ whole genome shotgun (WGS) entry which is preliminary data.</text>
</comment>
<sequence length="153" mass="17294">MMLHDPSTATNVSRLLMLSRLKLHTWSQMVANNRLLKSMRSFCTILYTVTQKRRGQEDIDAPGAGLWNASCQQIVFTFKSTTVASDDKKKYYARATVTLTAALRMSADEQCEAMDDELILIVNNDRVEVEEQPGEISNVKMPHNDELNVLKAN</sequence>
<reference evidence="1 2" key="1">
    <citation type="journal article" date="2019" name="Sci. Rep.">
        <title>Orb-weaving spider Araneus ventricosus genome elucidates the spidroin gene catalogue.</title>
        <authorList>
            <person name="Kono N."/>
            <person name="Nakamura H."/>
            <person name="Ohtoshi R."/>
            <person name="Moran D.A.P."/>
            <person name="Shinohara A."/>
            <person name="Yoshida Y."/>
            <person name="Fujiwara M."/>
            <person name="Mori M."/>
            <person name="Tomita M."/>
            <person name="Arakawa K."/>
        </authorList>
    </citation>
    <scope>NUCLEOTIDE SEQUENCE [LARGE SCALE GENOMIC DNA]</scope>
</reference>
<dbReference type="EMBL" id="BGPR01005048">
    <property type="protein sequence ID" value="GBN06285.1"/>
    <property type="molecule type" value="Genomic_DNA"/>
</dbReference>
<proteinExistence type="predicted"/>
<evidence type="ECO:0000313" key="2">
    <source>
        <dbReference type="Proteomes" id="UP000499080"/>
    </source>
</evidence>
<keyword evidence="2" id="KW-1185">Reference proteome</keyword>
<dbReference type="Proteomes" id="UP000499080">
    <property type="component" value="Unassembled WGS sequence"/>
</dbReference>
<evidence type="ECO:0000313" key="1">
    <source>
        <dbReference type="EMBL" id="GBN06285.1"/>
    </source>
</evidence>
<accession>A0A4Y2KVE6</accession>
<name>A0A4Y2KVE6_ARAVE</name>
<organism evidence="1 2">
    <name type="scientific">Araneus ventricosus</name>
    <name type="common">Orbweaver spider</name>
    <name type="synonym">Epeira ventricosa</name>
    <dbReference type="NCBI Taxonomy" id="182803"/>
    <lineage>
        <taxon>Eukaryota</taxon>
        <taxon>Metazoa</taxon>
        <taxon>Ecdysozoa</taxon>
        <taxon>Arthropoda</taxon>
        <taxon>Chelicerata</taxon>
        <taxon>Arachnida</taxon>
        <taxon>Araneae</taxon>
        <taxon>Araneomorphae</taxon>
        <taxon>Entelegynae</taxon>
        <taxon>Araneoidea</taxon>
        <taxon>Araneidae</taxon>
        <taxon>Araneus</taxon>
    </lineage>
</organism>
<protein>
    <submittedName>
        <fullName evidence="1">Uncharacterized protein</fullName>
    </submittedName>
</protein>